<proteinExistence type="predicted"/>
<evidence type="ECO:0000256" key="1">
    <source>
        <dbReference type="SAM" id="MobiDB-lite"/>
    </source>
</evidence>
<accession>A0AAW2RDA8</accession>
<feature type="compositionally biased region" description="Basic and acidic residues" evidence="1">
    <location>
        <begin position="1"/>
        <end position="17"/>
    </location>
</feature>
<name>A0AAW2RDA8_SESRA</name>
<comment type="caution">
    <text evidence="2">The sequence shown here is derived from an EMBL/GenBank/DDBJ whole genome shotgun (WGS) entry which is preliminary data.</text>
</comment>
<dbReference type="AlphaFoldDB" id="A0AAW2RDA8"/>
<gene>
    <name evidence="2" type="ORF">Sradi_3122700</name>
</gene>
<sequence>MRSGAEKVEDMGQRDFHSAVNSIGGSGGCQISDAATLESWRSRIQLPAGLRTLP</sequence>
<organism evidence="2">
    <name type="scientific">Sesamum radiatum</name>
    <name type="common">Black benniseed</name>
    <dbReference type="NCBI Taxonomy" id="300843"/>
    <lineage>
        <taxon>Eukaryota</taxon>
        <taxon>Viridiplantae</taxon>
        <taxon>Streptophyta</taxon>
        <taxon>Embryophyta</taxon>
        <taxon>Tracheophyta</taxon>
        <taxon>Spermatophyta</taxon>
        <taxon>Magnoliopsida</taxon>
        <taxon>eudicotyledons</taxon>
        <taxon>Gunneridae</taxon>
        <taxon>Pentapetalae</taxon>
        <taxon>asterids</taxon>
        <taxon>lamiids</taxon>
        <taxon>Lamiales</taxon>
        <taxon>Pedaliaceae</taxon>
        <taxon>Sesamum</taxon>
    </lineage>
</organism>
<dbReference type="EMBL" id="JACGWJ010000013">
    <property type="protein sequence ID" value="KAL0378172.1"/>
    <property type="molecule type" value="Genomic_DNA"/>
</dbReference>
<evidence type="ECO:0000313" key="2">
    <source>
        <dbReference type="EMBL" id="KAL0378172.1"/>
    </source>
</evidence>
<reference evidence="2" key="2">
    <citation type="journal article" date="2024" name="Plant">
        <title>Genomic evolution and insights into agronomic trait innovations of Sesamum species.</title>
        <authorList>
            <person name="Miao H."/>
            <person name="Wang L."/>
            <person name="Qu L."/>
            <person name="Liu H."/>
            <person name="Sun Y."/>
            <person name="Le M."/>
            <person name="Wang Q."/>
            <person name="Wei S."/>
            <person name="Zheng Y."/>
            <person name="Lin W."/>
            <person name="Duan Y."/>
            <person name="Cao H."/>
            <person name="Xiong S."/>
            <person name="Wang X."/>
            <person name="Wei L."/>
            <person name="Li C."/>
            <person name="Ma Q."/>
            <person name="Ju M."/>
            <person name="Zhao R."/>
            <person name="Li G."/>
            <person name="Mu C."/>
            <person name="Tian Q."/>
            <person name="Mei H."/>
            <person name="Zhang T."/>
            <person name="Gao T."/>
            <person name="Zhang H."/>
        </authorList>
    </citation>
    <scope>NUCLEOTIDE SEQUENCE</scope>
    <source>
        <strain evidence="2">G02</strain>
    </source>
</reference>
<reference evidence="2" key="1">
    <citation type="submission" date="2020-06" db="EMBL/GenBank/DDBJ databases">
        <authorList>
            <person name="Li T."/>
            <person name="Hu X."/>
            <person name="Zhang T."/>
            <person name="Song X."/>
            <person name="Zhang H."/>
            <person name="Dai N."/>
            <person name="Sheng W."/>
            <person name="Hou X."/>
            <person name="Wei L."/>
        </authorList>
    </citation>
    <scope>NUCLEOTIDE SEQUENCE</scope>
    <source>
        <strain evidence="2">G02</strain>
        <tissue evidence="2">Leaf</tissue>
    </source>
</reference>
<feature type="region of interest" description="Disordered" evidence="1">
    <location>
        <begin position="1"/>
        <end position="27"/>
    </location>
</feature>
<protein>
    <submittedName>
        <fullName evidence="2">Uncharacterized protein</fullName>
    </submittedName>
</protein>
<dbReference type="PROSITE" id="PS51257">
    <property type="entry name" value="PROKAR_LIPOPROTEIN"/>
    <property type="match status" value="1"/>
</dbReference>